<organism evidence="1 2">
    <name type="scientific">Candidatus Lokiarchaeum ossiferum</name>
    <dbReference type="NCBI Taxonomy" id="2951803"/>
    <lineage>
        <taxon>Archaea</taxon>
        <taxon>Promethearchaeati</taxon>
        <taxon>Promethearchaeota</taxon>
        <taxon>Promethearchaeia</taxon>
        <taxon>Promethearchaeales</taxon>
        <taxon>Promethearchaeaceae</taxon>
        <taxon>Candidatus Lokiarchaeum</taxon>
    </lineage>
</organism>
<keyword evidence="2" id="KW-1185">Reference proteome</keyword>
<name>A0ABY6HT36_9ARCH</name>
<gene>
    <name evidence="1" type="ORF">NEF87_002865</name>
</gene>
<evidence type="ECO:0008006" key="3">
    <source>
        <dbReference type="Google" id="ProtNLM"/>
    </source>
</evidence>
<sequence length="494" mass="56567">MKVSFGKTIITPQNGGHGVPMAGYTRLFFAQGKLDDIFARGMLIEENTKESDPKRLLVISLDLLKVPLAISEYIKIKIQEQTNFGDNSEQILIHATHTHSAPDLTGEFYWPGSSLNVFRGIMFGANRNDRYIVFFTHRIITMVRQLILDLTPSKIAQATHLIEENIVINRRNPLRKSKIPLWLLVFKRIDNDQIFGILGNYGMHPTSLSNRNDKLSADYPGRFCYHIESETENKIHAIFITGAAGDLNPITTCGTDFETLENDPKARKTVYDQLGTYTHTKKLGFFLGNTALQVARAVNKDDYFDIIRIRGFTKAISIIIEDKQPYVYKWGTWLTNKLVFYLKRLFLFPMALKHASGQDPNFPAMYLTYDSKKKKVKDRMKVNTLLQLLHLKLYKSINPSDVLKINLIGVPGEVFEDLAEKLIHIQPEMTSNNHIFQNSNDWVAYLFELKDYIGQGGYEPIASASPHCGQEILKKFKMFFNEIQVEIEKISFDI</sequence>
<proteinExistence type="predicted"/>
<dbReference type="EMBL" id="CP104013">
    <property type="protein sequence ID" value="UYP46580.1"/>
    <property type="molecule type" value="Genomic_DNA"/>
</dbReference>
<dbReference type="Proteomes" id="UP001208689">
    <property type="component" value="Chromosome"/>
</dbReference>
<protein>
    <recommendedName>
        <fullName evidence="3">Neutral/alkaline non-lysosomal ceramidase N-terminal domain-containing protein</fullName>
    </recommendedName>
</protein>
<evidence type="ECO:0000313" key="1">
    <source>
        <dbReference type="EMBL" id="UYP46580.1"/>
    </source>
</evidence>
<reference evidence="1" key="1">
    <citation type="submission" date="2022-09" db="EMBL/GenBank/DDBJ databases">
        <title>Actin cytoskeleton and complex cell architecture in an #Asgard archaeon.</title>
        <authorList>
            <person name="Ponce Toledo R.I."/>
            <person name="Schleper C."/>
            <person name="Rodrigues Oliveira T."/>
            <person name="Wollweber F."/>
            <person name="Xu J."/>
            <person name="Rittmann S."/>
            <person name="Klingl A."/>
            <person name="Pilhofer M."/>
        </authorList>
    </citation>
    <scope>NUCLEOTIDE SEQUENCE</scope>
    <source>
        <strain evidence="1">B-35</strain>
    </source>
</reference>
<accession>A0ABY6HT36</accession>
<evidence type="ECO:0000313" key="2">
    <source>
        <dbReference type="Proteomes" id="UP001208689"/>
    </source>
</evidence>